<organism evidence="2 3">
    <name type="scientific">Marinilabilia rubra</name>
    <dbReference type="NCBI Taxonomy" id="2162893"/>
    <lineage>
        <taxon>Bacteria</taxon>
        <taxon>Pseudomonadati</taxon>
        <taxon>Bacteroidota</taxon>
        <taxon>Bacteroidia</taxon>
        <taxon>Marinilabiliales</taxon>
        <taxon>Marinilabiliaceae</taxon>
        <taxon>Marinilabilia</taxon>
    </lineage>
</organism>
<keyword evidence="3" id="KW-1185">Reference proteome</keyword>
<evidence type="ECO:0000256" key="1">
    <source>
        <dbReference type="SAM" id="SignalP"/>
    </source>
</evidence>
<name>A0A2U2B8T7_9BACT</name>
<evidence type="ECO:0000313" key="2">
    <source>
        <dbReference type="EMBL" id="PWD99477.1"/>
    </source>
</evidence>
<dbReference type="Proteomes" id="UP000244956">
    <property type="component" value="Unassembled WGS sequence"/>
</dbReference>
<keyword evidence="2" id="KW-0675">Receptor</keyword>
<evidence type="ECO:0000313" key="3">
    <source>
        <dbReference type="Proteomes" id="UP000244956"/>
    </source>
</evidence>
<comment type="caution">
    <text evidence="2">The sequence shown here is derived from an EMBL/GenBank/DDBJ whole genome shotgun (WGS) entry which is preliminary data.</text>
</comment>
<dbReference type="OrthoDB" id="603275at2"/>
<dbReference type="SUPFAM" id="SSF49464">
    <property type="entry name" value="Carboxypeptidase regulatory domain-like"/>
    <property type="match status" value="1"/>
</dbReference>
<dbReference type="EMBL" id="QEWP01000007">
    <property type="protein sequence ID" value="PWD99477.1"/>
    <property type="molecule type" value="Genomic_DNA"/>
</dbReference>
<accession>A0A2U2B8T7</accession>
<dbReference type="AlphaFoldDB" id="A0A2U2B8T7"/>
<feature type="signal peptide" evidence="1">
    <location>
        <begin position="1"/>
        <end position="20"/>
    </location>
</feature>
<reference evidence="2 3" key="1">
    <citation type="submission" date="2018-05" db="EMBL/GenBank/DDBJ databases">
        <title>Marinilabilia rubrum sp. nov., isolated from saltern sediment.</title>
        <authorList>
            <person name="Zhang R."/>
        </authorList>
    </citation>
    <scope>NUCLEOTIDE SEQUENCE [LARGE SCALE GENOMIC DNA]</scope>
    <source>
        <strain evidence="2 3">WTE16</strain>
    </source>
</reference>
<dbReference type="InterPro" id="IPR008969">
    <property type="entry name" value="CarboxyPept-like_regulatory"/>
</dbReference>
<sequence length="120" mass="12823">MKAVVLSIVMIAMVAVNAFAVTEEKTEKPGEPAVANTSISGVIIDEETGEALTGVEVKLNGSDEKTYTDFDGKFVFDGVTPGDYSVKANIISYKPVVRKLKVNTNEMHALNLELGTVGDE</sequence>
<dbReference type="Pfam" id="PF13715">
    <property type="entry name" value="CarbopepD_reg_2"/>
    <property type="match status" value="1"/>
</dbReference>
<gene>
    <name evidence="2" type="ORF">DDZ16_10750</name>
</gene>
<keyword evidence="1" id="KW-0732">Signal</keyword>
<feature type="chain" id="PRO_5015638627" evidence="1">
    <location>
        <begin position="21"/>
        <end position="120"/>
    </location>
</feature>
<dbReference type="RefSeq" id="WP_109264466.1">
    <property type="nucleotide sequence ID" value="NZ_QEWP01000007.1"/>
</dbReference>
<proteinExistence type="predicted"/>
<protein>
    <submittedName>
        <fullName evidence="2">TonB-dependent receptor</fullName>
    </submittedName>
</protein>
<dbReference type="Gene3D" id="2.60.40.1120">
    <property type="entry name" value="Carboxypeptidase-like, regulatory domain"/>
    <property type="match status" value="1"/>
</dbReference>